<accession>A0A0N4UZ47</accession>
<dbReference type="WBParaSite" id="EVEC_0000288401-mRNA-1">
    <property type="protein sequence ID" value="EVEC_0000288401-mRNA-1"/>
    <property type="gene ID" value="EVEC_0000288401"/>
</dbReference>
<dbReference type="PANTHER" id="PTHR12187:SF11">
    <property type="entry name" value="PHOSPHATIDYLINOSITOL-3,4-BISPHOSPHATE 4-PHOSPHATASE"/>
    <property type="match status" value="1"/>
</dbReference>
<gene>
    <name evidence="3" type="ORF">EVEC_LOCUS2592</name>
</gene>
<dbReference type="Proteomes" id="UP000274131">
    <property type="component" value="Unassembled WGS sequence"/>
</dbReference>
<evidence type="ECO:0000313" key="4">
    <source>
        <dbReference type="Proteomes" id="UP000274131"/>
    </source>
</evidence>
<dbReference type="AlphaFoldDB" id="A0A0N4UZ47"/>
<dbReference type="PANTHER" id="PTHR12187">
    <property type="entry name" value="AGAP000124-PA"/>
    <property type="match status" value="1"/>
</dbReference>
<evidence type="ECO:0000313" key="3">
    <source>
        <dbReference type="EMBL" id="VDD87449.1"/>
    </source>
</evidence>
<name>A0A0N4UZ47_ENTVE</name>
<keyword evidence="2" id="KW-0443">Lipid metabolism</keyword>
<proteinExistence type="predicted"/>
<dbReference type="GO" id="GO:0016316">
    <property type="term" value="F:phosphatidylinositol-3,4-bisphosphate 4-phosphatase activity"/>
    <property type="evidence" value="ECO:0007669"/>
    <property type="project" value="InterPro"/>
</dbReference>
<reference evidence="3 4" key="2">
    <citation type="submission" date="2018-10" db="EMBL/GenBank/DDBJ databases">
        <authorList>
            <consortium name="Pathogen Informatics"/>
        </authorList>
    </citation>
    <scope>NUCLEOTIDE SEQUENCE [LARGE SCALE GENOMIC DNA]</scope>
</reference>
<evidence type="ECO:0000256" key="2">
    <source>
        <dbReference type="ARBA" id="ARBA00023098"/>
    </source>
</evidence>
<keyword evidence="4" id="KW-1185">Reference proteome</keyword>
<dbReference type="GO" id="GO:0005737">
    <property type="term" value="C:cytoplasm"/>
    <property type="evidence" value="ECO:0007669"/>
    <property type="project" value="TreeGrafter"/>
</dbReference>
<protein>
    <submittedName>
        <fullName evidence="5">PH domain-containing protein</fullName>
    </submittedName>
</protein>
<dbReference type="EMBL" id="UXUI01007410">
    <property type="protein sequence ID" value="VDD87449.1"/>
    <property type="molecule type" value="Genomic_DNA"/>
</dbReference>
<reference evidence="5" key="1">
    <citation type="submission" date="2016-04" db="UniProtKB">
        <authorList>
            <consortium name="WormBaseParasite"/>
        </authorList>
    </citation>
    <scope>IDENTIFICATION</scope>
</reference>
<dbReference type="InterPro" id="IPR039034">
    <property type="entry name" value="INPP4"/>
</dbReference>
<evidence type="ECO:0000313" key="5">
    <source>
        <dbReference type="WBParaSite" id="EVEC_0000288401-mRNA-1"/>
    </source>
</evidence>
<organism evidence="5">
    <name type="scientific">Enterobius vermicularis</name>
    <name type="common">Human pinworm</name>
    <dbReference type="NCBI Taxonomy" id="51028"/>
    <lineage>
        <taxon>Eukaryota</taxon>
        <taxon>Metazoa</taxon>
        <taxon>Ecdysozoa</taxon>
        <taxon>Nematoda</taxon>
        <taxon>Chromadorea</taxon>
        <taxon>Rhabditida</taxon>
        <taxon>Spirurina</taxon>
        <taxon>Oxyuridomorpha</taxon>
        <taxon>Oxyuroidea</taxon>
        <taxon>Oxyuridae</taxon>
        <taxon>Enterobius</taxon>
    </lineage>
</organism>
<keyword evidence="1" id="KW-0378">Hydrolase</keyword>
<evidence type="ECO:0000256" key="1">
    <source>
        <dbReference type="ARBA" id="ARBA00022801"/>
    </source>
</evidence>
<dbReference type="OrthoDB" id="159395at2759"/>
<dbReference type="STRING" id="51028.A0A0N4UZ47"/>
<sequence>MEDDNALDIFKWITTTEADGEFSDCLKLEINGEIHDVKAKVRGNILTVWNETIPTEPILLVLEQIHVEASESELGDFSFTVNYRSGSIKLHASDEAQRGKWMLKLSLSSHRMAQAELNEIADRYFNAASMKASEPPSNSSCSYFLTNPFIKQFKFSIPQQFNLPSRKISCEEVMWESKLSLILPTEMVRLFLKWANEMKEEVEKRLWSLIPERQADPLHNTIRHVSFNQETYTNSLEFLESYAGPSFRASVEKYRIVFGAVPTNLHVQQFMVEGHKYSYITAGTASAISMRFAQGGMSRMRLALHKSLNDPERIDHILDSRFFYRRRILIAAKTAIGSLSRRIETDWHMVKFGNIDKIGVQLLAEVKQLHENLIDLINSFPGVSTLVDLLCDWSHERLAISADRYDTQQLVRDGLDSQLDTLDASMISLNTKMAVLDTVQNNEDARREYEKSAKQAINSCLDCMLQLVETVLDALYLGLVTALRRSTDSQLFYHLQARGDLAFSQAVTIVATGILTALEGEVSDWIKHPFITVFSFLSCHGDEKGMLEDARDCWTLLPDRVEFKFVQCSSSVSSTCVPTVTGDRLKVAVHLPLLPNAFQALPESLRNGDAFSVRVVFWNLGINHEATLSQSIAGDSSLERSINILAANNLQSYVNTLEHPSQSLTETVADLCASVSSNPTNKNLTMYRLAMKANRELCGIPVLCCKSGKDRTSMAVTLEEGRLIKENCGINEDQMADMLVCLRRDGVRRENCRKNVGKPLYSFSPFQMYFIPREMRPPAGTFAAGVAS</sequence>